<protein>
    <submittedName>
        <fullName evidence="1">Uncharacterized protein</fullName>
    </submittedName>
</protein>
<reference evidence="1" key="1">
    <citation type="submission" date="2014-09" db="EMBL/GenBank/DDBJ databases">
        <authorList>
            <person name="Magalhaes I.L.F."/>
            <person name="Oliveira U."/>
            <person name="Santos F.R."/>
            <person name="Vidigal T.H.D.A."/>
            <person name="Brescovit A.D."/>
            <person name="Santos A.J."/>
        </authorList>
    </citation>
    <scope>NUCLEOTIDE SEQUENCE</scope>
    <source>
        <tissue evidence="1">Shoot tissue taken approximately 20 cm above the soil surface</tissue>
    </source>
</reference>
<evidence type="ECO:0000313" key="1">
    <source>
        <dbReference type="EMBL" id="JAD70974.1"/>
    </source>
</evidence>
<organism evidence="1">
    <name type="scientific">Arundo donax</name>
    <name type="common">Giant reed</name>
    <name type="synonym">Donax arundinaceus</name>
    <dbReference type="NCBI Taxonomy" id="35708"/>
    <lineage>
        <taxon>Eukaryota</taxon>
        <taxon>Viridiplantae</taxon>
        <taxon>Streptophyta</taxon>
        <taxon>Embryophyta</taxon>
        <taxon>Tracheophyta</taxon>
        <taxon>Spermatophyta</taxon>
        <taxon>Magnoliopsida</taxon>
        <taxon>Liliopsida</taxon>
        <taxon>Poales</taxon>
        <taxon>Poaceae</taxon>
        <taxon>PACMAD clade</taxon>
        <taxon>Arundinoideae</taxon>
        <taxon>Arundineae</taxon>
        <taxon>Arundo</taxon>
    </lineage>
</organism>
<dbReference type="AlphaFoldDB" id="A0A0A9C3U2"/>
<reference evidence="1" key="2">
    <citation type="journal article" date="2015" name="Data Brief">
        <title>Shoot transcriptome of the giant reed, Arundo donax.</title>
        <authorList>
            <person name="Barrero R.A."/>
            <person name="Guerrero F.D."/>
            <person name="Moolhuijzen P."/>
            <person name="Goolsby J.A."/>
            <person name="Tidwell J."/>
            <person name="Bellgard S.E."/>
            <person name="Bellgard M.I."/>
        </authorList>
    </citation>
    <scope>NUCLEOTIDE SEQUENCE</scope>
    <source>
        <tissue evidence="1">Shoot tissue taken approximately 20 cm above the soil surface</tissue>
    </source>
</reference>
<proteinExistence type="predicted"/>
<accession>A0A0A9C3U2</accession>
<sequence length="30" mass="3451">MTWHMKGLFLWDFLTGDLSCPSKPICPTPQ</sequence>
<dbReference type="EMBL" id="GBRH01226921">
    <property type="protein sequence ID" value="JAD70974.1"/>
    <property type="molecule type" value="Transcribed_RNA"/>
</dbReference>
<name>A0A0A9C3U2_ARUDO</name>